<dbReference type="Proteomes" id="UP000254134">
    <property type="component" value="Unassembled WGS sequence"/>
</dbReference>
<evidence type="ECO:0000256" key="1">
    <source>
        <dbReference type="ARBA" id="ARBA00006964"/>
    </source>
</evidence>
<accession>A0A7M2YY73</accession>
<keyword evidence="4 5" id="KW-0479">Metal-binding</keyword>
<dbReference type="GO" id="GO:0005737">
    <property type="term" value="C:cytoplasm"/>
    <property type="evidence" value="ECO:0007669"/>
    <property type="project" value="TreeGrafter"/>
</dbReference>
<dbReference type="PANTHER" id="PTHR13799">
    <property type="entry name" value="NGG1 INTERACTING FACTOR 3"/>
    <property type="match status" value="1"/>
</dbReference>
<reference evidence="6 7" key="1">
    <citation type="submission" date="2018-07" db="EMBL/GenBank/DDBJ databases">
        <title>High-quality-draft genome sequence of Gaiella occulta.</title>
        <authorList>
            <person name="Severino R."/>
            <person name="Froufe H.J.C."/>
            <person name="Rainey F.A."/>
            <person name="Barroso C."/>
            <person name="Albuquerque L."/>
            <person name="Lobo-Da-Cunha A."/>
            <person name="Da Costa M.S."/>
            <person name="Egas C."/>
        </authorList>
    </citation>
    <scope>NUCLEOTIDE SEQUENCE [LARGE SCALE GENOMIC DNA]</scope>
    <source>
        <strain evidence="6 7">F2-233</strain>
    </source>
</reference>
<dbReference type="PANTHER" id="PTHR13799:SF14">
    <property type="entry name" value="GTP CYCLOHYDROLASE 1 TYPE 2 HOMOLOG"/>
    <property type="match status" value="1"/>
</dbReference>
<proteinExistence type="inferred from homology"/>
<evidence type="ECO:0000256" key="2">
    <source>
        <dbReference type="ARBA" id="ARBA00011643"/>
    </source>
</evidence>
<keyword evidence="7" id="KW-1185">Reference proteome</keyword>
<comment type="similarity">
    <text evidence="1">Belongs to the GTP cyclohydrolase I type 2/NIF3 family.</text>
</comment>
<comment type="subunit">
    <text evidence="2">Homohexamer.</text>
</comment>
<dbReference type="InterPro" id="IPR002678">
    <property type="entry name" value="DUF34/NIF3"/>
</dbReference>
<feature type="binding site" evidence="5">
    <location>
        <position position="64"/>
    </location>
    <ligand>
        <name>a divalent metal cation</name>
        <dbReference type="ChEBI" id="CHEBI:60240"/>
        <label>2</label>
    </ligand>
</feature>
<dbReference type="Pfam" id="PF01784">
    <property type="entry name" value="DUF34_NIF3"/>
    <property type="match status" value="1"/>
</dbReference>
<dbReference type="OrthoDB" id="9800881at2"/>
<dbReference type="Gene3D" id="3.40.1390.30">
    <property type="entry name" value="NIF3 (NGG1p interacting factor 3)-like"/>
    <property type="match status" value="2"/>
</dbReference>
<organism evidence="6 7">
    <name type="scientific">Gaiella occulta</name>
    <dbReference type="NCBI Taxonomy" id="1002870"/>
    <lineage>
        <taxon>Bacteria</taxon>
        <taxon>Bacillati</taxon>
        <taxon>Actinomycetota</taxon>
        <taxon>Thermoleophilia</taxon>
        <taxon>Gaiellales</taxon>
        <taxon>Gaiellaceae</taxon>
        <taxon>Gaiella</taxon>
    </lineage>
</organism>
<gene>
    <name evidence="6" type="ORF">Gocc_1569</name>
</gene>
<feature type="binding site" evidence="5">
    <location>
        <position position="65"/>
    </location>
    <ligand>
        <name>a divalent metal cation</name>
        <dbReference type="ChEBI" id="CHEBI:60240"/>
        <label>1</label>
    </ligand>
</feature>
<evidence type="ECO:0000256" key="4">
    <source>
        <dbReference type="ARBA" id="ARBA00022723"/>
    </source>
</evidence>
<dbReference type="InterPro" id="IPR036069">
    <property type="entry name" value="DUF34/NIF3_sf"/>
</dbReference>
<feature type="binding site" evidence="5">
    <location>
        <position position="214"/>
    </location>
    <ligand>
        <name>a divalent metal cation</name>
        <dbReference type="ChEBI" id="CHEBI:60240"/>
        <label>1</label>
    </ligand>
</feature>
<protein>
    <recommendedName>
        <fullName evidence="3">GTP cyclohydrolase 1 type 2 homolog</fullName>
    </recommendedName>
</protein>
<feature type="binding site" evidence="5">
    <location>
        <position position="218"/>
    </location>
    <ligand>
        <name>a divalent metal cation</name>
        <dbReference type="ChEBI" id="CHEBI:60240"/>
        <label>1</label>
    </ligand>
</feature>
<dbReference type="AlphaFoldDB" id="A0A7M2YY73"/>
<evidence type="ECO:0000256" key="3">
    <source>
        <dbReference type="ARBA" id="ARBA00022112"/>
    </source>
</evidence>
<evidence type="ECO:0000313" key="7">
    <source>
        <dbReference type="Proteomes" id="UP000254134"/>
    </source>
</evidence>
<dbReference type="RefSeq" id="WP_114795988.1">
    <property type="nucleotide sequence ID" value="NZ_QQZY01000003.1"/>
</dbReference>
<name>A0A7M2YY73_9ACTN</name>
<evidence type="ECO:0000313" key="6">
    <source>
        <dbReference type="EMBL" id="RDI74680.1"/>
    </source>
</evidence>
<reference evidence="7" key="2">
    <citation type="journal article" date="2019" name="MicrobiologyOpen">
        <title>High-quality draft genome sequence of Gaiella occulta isolated from a 150 meter deep mineral water borehole and comparison with the genome sequences of other deep-branching lineages of the phylum Actinobacteria.</title>
        <authorList>
            <person name="Severino R."/>
            <person name="Froufe H.J.C."/>
            <person name="Barroso C."/>
            <person name="Albuquerque L."/>
            <person name="Lobo-da-Cunha A."/>
            <person name="da Costa M.S."/>
            <person name="Egas C."/>
        </authorList>
    </citation>
    <scope>NUCLEOTIDE SEQUENCE [LARGE SCALE GENOMIC DNA]</scope>
    <source>
        <strain evidence="7">F2-233</strain>
    </source>
</reference>
<dbReference type="SUPFAM" id="SSF102705">
    <property type="entry name" value="NIF3 (NGG1p interacting factor 3)-like"/>
    <property type="match status" value="1"/>
</dbReference>
<dbReference type="EMBL" id="QQZY01000003">
    <property type="protein sequence ID" value="RDI74680.1"/>
    <property type="molecule type" value="Genomic_DNA"/>
</dbReference>
<feature type="binding site" evidence="5">
    <location>
        <position position="102"/>
    </location>
    <ligand>
        <name>a divalent metal cation</name>
        <dbReference type="ChEBI" id="CHEBI:60240"/>
        <label>1</label>
    </ligand>
</feature>
<comment type="caution">
    <text evidence="6">The sequence shown here is derived from an EMBL/GenBank/DDBJ whole genome shotgun (WGS) entry which is preliminary data.</text>
</comment>
<evidence type="ECO:0000256" key="5">
    <source>
        <dbReference type="PIRSR" id="PIRSR602678-1"/>
    </source>
</evidence>
<dbReference type="GO" id="GO:0046872">
    <property type="term" value="F:metal ion binding"/>
    <property type="evidence" value="ECO:0007669"/>
    <property type="project" value="UniProtKB-KW"/>
</dbReference>
<sequence length="246" mass="26160">MAARDEIAAYANALLEVEKWPEFGASGLQVLGAEDVSTIACGVSSSCDLFERAVEMGAEMVLVHHGLFWRNEPLVVDRRLRGRLEALFRGNASLLAYHLALDAHPTLGNSAQLAARIGAAPDGPFAGVGLGCTVEALGIDELATRVGEAVAREPLVFPFGPATIRRIAISTGAAGYDLIRAAHEGYDALVTGEPEEPSYATARELSIHLVAAGHHASERYGVQALAAHLAQRFDLAWHYVEADNPV</sequence>